<feature type="transmembrane region" description="Helical" evidence="7">
    <location>
        <begin position="275"/>
        <end position="294"/>
    </location>
</feature>
<evidence type="ECO:0000256" key="6">
    <source>
        <dbReference type="SAM" id="MobiDB-lite"/>
    </source>
</evidence>
<reference evidence="9" key="1">
    <citation type="journal article" date="2019" name="Int. J. Syst. Evol. Microbiol.">
        <title>The Global Catalogue of Microorganisms (GCM) 10K type strain sequencing project: providing services to taxonomists for standard genome sequencing and annotation.</title>
        <authorList>
            <consortium name="The Broad Institute Genomics Platform"/>
            <consortium name="The Broad Institute Genome Sequencing Center for Infectious Disease"/>
            <person name="Wu L."/>
            <person name="Ma J."/>
        </authorList>
    </citation>
    <scope>NUCLEOTIDE SEQUENCE [LARGE SCALE GENOMIC DNA]</scope>
    <source>
        <strain evidence="9">NBRC 113072</strain>
    </source>
</reference>
<gene>
    <name evidence="8" type="primary">exoA</name>
    <name evidence="8" type="ORF">GCM10025883_06870</name>
</gene>
<evidence type="ECO:0000313" key="8">
    <source>
        <dbReference type="EMBL" id="GMA38642.1"/>
    </source>
</evidence>
<dbReference type="PANTHER" id="PTHR43646">
    <property type="entry name" value="GLYCOSYLTRANSFERASE"/>
    <property type="match status" value="1"/>
</dbReference>
<keyword evidence="7" id="KW-1133">Transmembrane helix</keyword>
<keyword evidence="3" id="KW-0328">Glycosyltransferase</keyword>
<evidence type="ECO:0000256" key="1">
    <source>
        <dbReference type="ARBA" id="ARBA00004236"/>
    </source>
</evidence>
<dbReference type="RefSeq" id="WP_284302698.1">
    <property type="nucleotide sequence ID" value="NZ_BSUO01000001.1"/>
</dbReference>
<proteinExistence type="predicted"/>
<name>A0ABQ6IN88_9MICO</name>
<evidence type="ECO:0000256" key="3">
    <source>
        <dbReference type="ARBA" id="ARBA00022676"/>
    </source>
</evidence>
<protein>
    <submittedName>
        <fullName evidence="8">Succinoglycan biosynthesis protein exoa</fullName>
    </submittedName>
</protein>
<dbReference type="Proteomes" id="UP001157126">
    <property type="component" value="Unassembled WGS sequence"/>
</dbReference>
<evidence type="ECO:0000256" key="5">
    <source>
        <dbReference type="ARBA" id="ARBA00023136"/>
    </source>
</evidence>
<evidence type="ECO:0000256" key="7">
    <source>
        <dbReference type="SAM" id="Phobius"/>
    </source>
</evidence>
<dbReference type="InterPro" id="IPR029044">
    <property type="entry name" value="Nucleotide-diphossugar_trans"/>
</dbReference>
<dbReference type="Gene3D" id="3.90.550.10">
    <property type="entry name" value="Spore Coat Polysaccharide Biosynthesis Protein SpsA, Chain A"/>
    <property type="match status" value="1"/>
</dbReference>
<keyword evidence="4" id="KW-0808">Transferase</keyword>
<feature type="transmembrane region" description="Helical" evidence="7">
    <location>
        <begin position="306"/>
        <end position="323"/>
    </location>
</feature>
<comment type="subcellular location">
    <subcellularLocation>
        <location evidence="1">Cell membrane</location>
    </subcellularLocation>
</comment>
<evidence type="ECO:0000256" key="4">
    <source>
        <dbReference type="ARBA" id="ARBA00022679"/>
    </source>
</evidence>
<comment type="caution">
    <text evidence="8">The sequence shown here is derived from an EMBL/GenBank/DDBJ whole genome shotgun (WGS) entry which is preliminary data.</text>
</comment>
<dbReference type="EMBL" id="BSUO01000001">
    <property type="protein sequence ID" value="GMA38642.1"/>
    <property type="molecule type" value="Genomic_DNA"/>
</dbReference>
<keyword evidence="5 7" id="KW-0472">Membrane</keyword>
<dbReference type="Pfam" id="PF13641">
    <property type="entry name" value="Glyco_tranf_2_3"/>
    <property type="match status" value="1"/>
</dbReference>
<dbReference type="SUPFAM" id="SSF53448">
    <property type="entry name" value="Nucleotide-diphospho-sugar transferases"/>
    <property type="match status" value="1"/>
</dbReference>
<feature type="region of interest" description="Disordered" evidence="6">
    <location>
        <begin position="338"/>
        <end position="362"/>
    </location>
</feature>
<accession>A0ABQ6IN88</accession>
<keyword evidence="9" id="KW-1185">Reference proteome</keyword>
<dbReference type="CDD" id="cd02525">
    <property type="entry name" value="Succinoglycan_BP_ExoA"/>
    <property type="match status" value="1"/>
</dbReference>
<keyword evidence="2" id="KW-1003">Cell membrane</keyword>
<organism evidence="8 9">
    <name type="scientific">Mobilicoccus caccae</name>
    <dbReference type="NCBI Taxonomy" id="1859295"/>
    <lineage>
        <taxon>Bacteria</taxon>
        <taxon>Bacillati</taxon>
        <taxon>Actinomycetota</taxon>
        <taxon>Actinomycetes</taxon>
        <taxon>Micrococcales</taxon>
        <taxon>Dermatophilaceae</taxon>
        <taxon>Mobilicoccus</taxon>
    </lineage>
</organism>
<dbReference type="PANTHER" id="PTHR43646:SF2">
    <property type="entry name" value="GLYCOSYLTRANSFERASE 2-LIKE DOMAIN-CONTAINING PROTEIN"/>
    <property type="match status" value="1"/>
</dbReference>
<sequence length="362" mass="38562">MSGQQSARLPAVSVVMPVLQEERHLGAAVRQVLAQEYPGELEVVLAVGPSKDRTQEVADALAAEDPRVRIVANPSGRTPDALNAGIGAARHQIIARVDGHAELCDGYLATAVTELLRVGAANVGGIMDAQGRTPLERAVAAAMKSRIGVGNARFHVGGEAGEAETVYLGVFRREALEAAGGYDSHFARAQDWELNHRIRSAGGLVWFVPDLTVTYRPRGTFMALARQYFNYGRWRRVVATRHEGTINLRYLAPPAMVVGTSAATLLGLASRRTRAALLVPLAYGAAVTVGGVAISAGESLTTRLQTPAVLATMHWCWGLGFITSPKRLRTVARTVAEHDEHAGHDAARDVADGAEGTTDRDA</sequence>
<evidence type="ECO:0000256" key="2">
    <source>
        <dbReference type="ARBA" id="ARBA00022475"/>
    </source>
</evidence>
<feature type="transmembrane region" description="Helical" evidence="7">
    <location>
        <begin position="250"/>
        <end position="268"/>
    </location>
</feature>
<evidence type="ECO:0000313" key="9">
    <source>
        <dbReference type="Proteomes" id="UP001157126"/>
    </source>
</evidence>
<keyword evidence="7" id="KW-0812">Transmembrane</keyword>